<feature type="transmembrane region" description="Helical" evidence="6">
    <location>
        <begin position="190"/>
        <end position="214"/>
    </location>
</feature>
<evidence type="ECO:0000256" key="5">
    <source>
        <dbReference type="ARBA" id="ARBA00023136"/>
    </source>
</evidence>
<gene>
    <name evidence="8" type="ORF">EST54_19750</name>
</gene>
<keyword evidence="3 6" id="KW-0812">Transmembrane</keyword>
<dbReference type="PANTHER" id="PTHR43124:SF3">
    <property type="entry name" value="CHLORAMPHENICOL EFFLUX PUMP RV0191"/>
    <property type="match status" value="1"/>
</dbReference>
<dbReference type="Gene3D" id="1.20.1250.20">
    <property type="entry name" value="MFS general substrate transporter like domains"/>
    <property type="match status" value="2"/>
</dbReference>
<evidence type="ECO:0000313" key="9">
    <source>
        <dbReference type="Proteomes" id="UP000289482"/>
    </source>
</evidence>
<evidence type="ECO:0000256" key="6">
    <source>
        <dbReference type="SAM" id="Phobius"/>
    </source>
</evidence>
<keyword evidence="4 6" id="KW-1133">Transmembrane helix</keyword>
<protein>
    <submittedName>
        <fullName evidence="8">MFS transporter</fullName>
    </submittedName>
</protein>
<feature type="transmembrane region" description="Helical" evidence="6">
    <location>
        <begin position="87"/>
        <end position="109"/>
    </location>
</feature>
<feature type="transmembrane region" description="Helical" evidence="6">
    <location>
        <begin position="292"/>
        <end position="312"/>
    </location>
</feature>
<dbReference type="AlphaFoldDB" id="A0A4Q1R1X7"/>
<reference evidence="8 9" key="1">
    <citation type="submission" date="2019-01" db="EMBL/GenBank/DDBJ databases">
        <title>Draft genome sequences of the type strain Streptomyces sioyaensis DSM 40032 and its novel strain, TM32, a thermotolerant antibiotics-producing actinobacterium.</title>
        <authorList>
            <person name="Nakaew N."/>
            <person name="Lumyong S."/>
            <person name="Sloan W.T."/>
            <person name="Sungthong R."/>
        </authorList>
    </citation>
    <scope>NUCLEOTIDE SEQUENCE [LARGE SCALE GENOMIC DNA]</scope>
    <source>
        <strain evidence="8 9">DSM 40032</strain>
    </source>
</reference>
<dbReference type="InterPro" id="IPR010645">
    <property type="entry name" value="MFS_4"/>
</dbReference>
<evidence type="ECO:0000256" key="2">
    <source>
        <dbReference type="ARBA" id="ARBA00022475"/>
    </source>
</evidence>
<accession>A0A4Q1R1X7</accession>
<dbReference type="GO" id="GO:0005886">
    <property type="term" value="C:plasma membrane"/>
    <property type="evidence" value="ECO:0007669"/>
    <property type="project" value="UniProtKB-SubCell"/>
</dbReference>
<organism evidence="8 9">
    <name type="scientific">Streptomyces sioyaensis</name>
    <dbReference type="NCBI Taxonomy" id="67364"/>
    <lineage>
        <taxon>Bacteria</taxon>
        <taxon>Bacillati</taxon>
        <taxon>Actinomycetota</taxon>
        <taxon>Actinomycetes</taxon>
        <taxon>Kitasatosporales</taxon>
        <taxon>Streptomycetaceae</taxon>
        <taxon>Streptomyces</taxon>
    </lineage>
</organism>
<feature type="transmembrane region" description="Helical" evidence="6">
    <location>
        <begin position="121"/>
        <end position="143"/>
    </location>
</feature>
<evidence type="ECO:0000256" key="3">
    <source>
        <dbReference type="ARBA" id="ARBA00022692"/>
    </source>
</evidence>
<evidence type="ECO:0000256" key="1">
    <source>
        <dbReference type="ARBA" id="ARBA00004651"/>
    </source>
</evidence>
<dbReference type="Proteomes" id="UP000289482">
    <property type="component" value="Unassembled WGS sequence"/>
</dbReference>
<evidence type="ECO:0000259" key="7">
    <source>
        <dbReference type="PROSITE" id="PS50850"/>
    </source>
</evidence>
<keyword evidence="5 6" id="KW-0472">Membrane</keyword>
<feature type="transmembrane region" description="Helical" evidence="6">
    <location>
        <begin position="347"/>
        <end position="364"/>
    </location>
</feature>
<name>A0A4Q1R1X7_9ACTN</name>
<evidence type="ECO:0000256" key="4">
    <source>
        <dbReference type="ARBA" id="ARBA00022989"/>
    </source>
</evidence>
<dbReference type="GO" id="GO:0022857">
    <property type="term" value="F:transmembrane transporter activity"/>
    <property type="evidence" value="ECO:0007669"/>
    <property type="project" value="InterPro"/>
</dbReference>
<dbReference type="InterPro" id="IPR020846">
    <property type="entry name" value="MFS_dom"/>
</dbReference>
<feature type="transmembrane region" description="Helical" evidence="6">
    <location>
        <begin position="149"/>
        <end position="169"/>
    </location>
</feature>
<comment type="subcellular location">
    <subcellularLocation>
        <location evidence="1">Cell membrane</location>
        <topology evidence="1">Multi-pass membrane protein</topology>
    </subcellularLocation>
</comment>
<feature type="domain" description="Major facilitator superfamily (MFS) profile" evidence="7">
    <location>
        <begin position="1"/>
        <end position="373"/>
    </location>
</feature>
<feature type="transmembrane region" description="Helical" evidence="6">
    <location>
        <begin position="234"/>
        <end position="254"/>
    </location>
</feature>
<feature type="transmembrane region" description="Helical" evidence="6">
    <location>
        <begin position="28"/>
        <end position="51"/>
    </location>
</feature>
<dbReference type="SUPFAM" id="SSF103473">
    <property type="entry name" value="MFS general substrate transporter"/>
    <property type="match status" value="1"/>
</dbReference>
<keyword evidence="2" id="KW-1003">Cell membrane</keyword>
<dbReference type="PANTHER" id="PTHR43124">
    <property type="entry name" value="PURINE EFFLUX PUMP PBUE"/>
    <property type="match status" value="1"/>
</dbReference>
<evidence type="ECO:0000313" key="8">
    <source>
        <dbReference type="EMBL" id="RXS65149.1"/>
    </source>
</evidence>
<feature type="transmembrane region" description="Helical" evidence="6">
    <location>
        <begin position="263"/>
        <end position="286"/>
    </location>
</feature>
<feature type="transmembrane region" description="Helical" evidence="6">
    <location>
        <begin position="324"/>
        <end position="341"/>
    </location>
</feature>
<dbReference type="InterPro" id="IPR050189">
    <property type="entry name" value="MFS_Efflux_Transporters"/>
</dbReference>
<dbReference type="PROSITE" id="PS50850">
    <property type="entry name" value="MFS"/>
    <property type="match status" value="1"/>
</dbReference>
<dbReference type="Pfam" id="PF06779">
    <property type="entry name" value="MFS_4"/>
    <property type="match status" value="1"/>
</dbReference>
<comment type="caution">
    <text evidence="8">The sequence shown here is derived from an EMBL/GenBank/DDBJ whole genome shotgun (WGS) entry which is preliminary data.</text>
</comment>
<dbReference type="EMBL" id="SDIF01000056">
    <property type="protein sequence ID" value="RXS65149.1"/>
    <property type="molecule type" value="Genomic_DNA"/>
</dbReference>
<proteinExistence type="predicted"/>
<keyword evidence="9" id="KW-1185">Reference proteome</keyword>
<feature type="transmembrane region" description="Helical" evidence="6">
    <location>
        <begin position="63"/>
        <end position="81"/>
    </location>
</feature>
<sequence>MAAQGVTFGFARYGYGLFLPEIRNEFDLSVSLVGLIGSATYISYLIALLIVGVLSARFGPRPLVIAGGLSAAAGMLLVAYAEGTGMLVAGLVMAGLSPGFAWAPYSDAVDRMVPERQRERVMALIPSGTAFAVVVAGPLAIIAKGPAWQYAWTAFAVAALAVTLYNARILPGGPHRRTTEGSAQRVSLRWFARVQAVPLYLTALSYGLIGAVYWTFAVDAVSQDLKEGDPTGPLFWTLMGLAGTAGVFTGVLIARQGLRRTQVYLFLAMAAAIALLGIAPGAIPAVAASAVLYGPAFMAGSGLLAVWSYQVFPEQPSTGFSSAVFFLGIGTIIGPAALGAFADHYSLRAAFLLTAAITLLTLLARPSRRQNRIAAPAEPAAAHVPAVGEEARMG</sequence>
<dbReference type="InterPro" id="IPR036259">
    <property type="entry name" value="MFS_trans_sf"/>
</dbReference>